<name>A0A814UC35_9BILA</name>
<dbReference type="PANTHER" id="PTHR24243:SF230">
    <property type="entry name" value="G-PROTEIN COUPLED RECEPTORS FAMILY 1 PROFILE DOMAIN-CONTAINING PROTEIN"/>
    <property type="match status" value="1"/>
</dbReference>
<dbReference type="CDD" id="cd00637">
    <property type="entry name" value="7tm_classA_rhodopsin-like"/>
    <property type="match status" value="1"/>
</dbReference>
<feature type="transmembrane region" description="Helical" evidence="8">
    <location>
        <begin position="88"/>
        <end position="109"/>
    </location>
</feature>
<feature type="transmembrane region" description="Helical" evidence="8">
    <location>
        <begin position="227"/>
        <end position="250"/>
    </location>
</feature>
<evidence type="ECO:0000256" key="6">
    <source>
        <dbReference type="ARBA" id="ARBA00023170"/>
    </source>
</evidence>
<evidence type="ECO:0000256" key="8">
    <source>
        <dbReference type="SAM" id="Phobius"/>
    </source>
</evidence>
<evidence type="ECO:0000256" key="1">
    <source>
        <dbReference type="ARBA" id="ARBA00004141"/>
    </source>
</evidence>
<dbReference type="PROSITE" id="PS50262">
    <property type="entry name" value="G_PROTEIN_RECEP_F1_2"/>
    <property type="match status" value="1"/>
</dbReference>
<evidence type="ECO:0000313" key="10">
    <source>
        <dbReference type="EMBL" id="CAF1034431.1"/>
    </source>
</evidence>
<dbReference type="GO" id="GO:0005886">
    <property type="term" value="C:plasma membrane"/>
    <property type="evidence" value="ECO:0007669"/>
    <property type="project" value="TreeGrafter"/>
</dbReference>
<evidence type="ECO:0000256" key="5">
    <source>
        <dbReference type="ARBA" id="ARBA00023136"/>
    </source>
</evidence>
<feature type="transmembrane region" description="Helical" evidence="8">
    <location>
        <begin position="130"/>
        <end position="147"/>
    </location>
</feature>
<organism evidence="11 12">
    <name type="scientific">Rotaria sordida</name>
    <dbReference type="NCBI Taxonomy" id="392033"/>
    <lineage>
        <taxon>Eukaryota</taxon>
        <taxon>Metazoa</taxon>
        <taxon>Spiralia</taxon>
        <taxon>Gnathifera</taxon>
        <taxon>Rotifera</taxon>
        <taxon>Eurotatoria</taxon>
        <taxon>Bdelloidea</taxon>
        <taxon>Philodinida</taxon>
        <taxon>Philodinidae</taxon>
        <taxon>Rotaria</taxon>
    </lineage>
</organism>
<reference evidence="11" key="1">
    <citation type="submission" date="2021-02" db="EMBL/GenBank/DDBJ databases">
        <authorList>
            <person name="Nowell W R."/>
        </authorList>
    </citation>
    <scope>NUCLEOTIDE SEQUENCE</scope>
</reference>
<feature type="transmembrane region" description="Helical" evidence="8">
    <location>
        <begin position="45"/>
        <end position="68"/>
    </location>
</feature>
<dbReference type="Gene3D" id="1.20.1070.10">
    <property type="entry name" value="Rhodopsin 7-helix transmembrane proteins"/>
    <property type="match status" value="1"/>
</dbReference>
<evidence type="ECO:0000256" key="2">
    <source>
        <dbReference type="ARBA" id="ARBA00022692"/>
    </source>
</evidence>
<keyword evidence="2 8" id="KW-0812">Transmembrane</keyword>
<keyword evidence="6" id="KW-0675">Receptor</keyword>
<protein>
    <recommendedName>
        <fullName evidence="9">G-protein coupled receptors family 1 profile domain-containing protein</fullName>
    </recommendedName>
</protein>
<sequence length="299" mass="35892">MNEDIYTQWSFYIQPIIILFGTVGSLLNQILFHRRKSLRTASCSLYFRSLSINDLLVLYIIVLSQWLNDQFHFDLTIKYLWYCKIQTYTTYCLYAISPYFLVLGCFDRLCRTSRHIQLRHIATVNMARQIRQIIIILIFVIHGHILFQFNIIHSMCTPINIFYFQFFAYFLLIFHSLLPPILMSIFCGCTLLLLYRRRQKQQHRYGLNIHSSHKRLRYRDYQLIKVLFLYVTTNILCTLPFAIVFLQYIYKYNSSPLLAIFVKFTGLLGNLNYCSSFYIYTLGTPLYRRELLHLIKTFR</sequence>
<dbReference type="InterPro" id="IPR017452">
    <property type="entry name" value="GPCR_Rhodpsn_7TM"/>
</dbReference>
<feature type="transmembrane region" description="Helical" evidence="8">
    <location>
        <begin position="12"/>
        <end position="33"/>
    </location>
</feature>
<dbReference type="EMBL" id="CAJNOL010000712">
    <property type="protein sequence ID" value="CAF1174663.1"/>
    <property type="molecule type" value="Genomic_DNA"/>
</dbReference>
<keyword evidence="5 8" id="KW-0472">Membrane</keyword>
<keyword evidence="3 8" id="KW-1133">Transmembrane helix</keyword>
<dbReference type="AlphaFoldDB" id="A0A814UC35"/>
<keyword evidence="4" id="KW-0297">G-protein coupled receptor</keyword>
<feature type="domain" description="G-protein coupled receptors family 1 profile" evidence="9">
    <location>
        <begin position="24"/>
        <end position="280"/>
    </location>
</feature>
<dbReference type="SUPFAM" id="SSF81321">
    <property type="entry name" value="Family A G protein-coupled receptor-like"/>
    <property type="match status" value="1"/>
</dbReference>
<dbReference type="Proteomes" id="UP000663854">
    <property type="component" value="Unassembled WGS sequence"/>
</dbReference>
<dbReference type="PANTHER" id="PTHR24243">
    <property type="entry name" value="G-PROTEIN COUPLED RECEPTOR"/>
    <property type="match status" value="1"/>
</dbReference>
<evidence type="ECO:0000313" key="11">
    <source>
        <dbReference type="EMBL" id="CAF1174663.1"/>
    </source>
</evidence>
<gene>
    <name evidence="11" type="ORF">JXQ802_LOCUS22996</name>
    <name evidence="10" type="ORF">PYM288_LOCUS16314</name>
</gene>
<dbReference type="GO" id="GO:0004930">
    <property type="term" value="F:G protein-coupled receptor activity"/>
    <property type="evidence" value="ECO:0007669"/>
    <property type="project" value="UniProtKB-KW"/>
</dbReference>
<evidence type="ECO:0000259" key="9">
    <source>
        <dbReference type="PROSITE" id="PS50262"/>
    </source>
</evidence>
<evidence type="ECO:0000313" key="12">
    <source>
        <dbReference type="Proteomes" id="UP000663870"/>
    </source>
</evidence>
<evidence type="ECO:0000256" key="3">
    <source>
        <dbReference type="ARBA" id="ARBA00022989"/>
    </source>
</evidence>
<comment type="subcellular location">
    <subcellularLocation>
        <location evidence="1">Membrane</location>
        <topology evidence="1">Multi-pass membrane protein</topology>
    </subcellularLocation>
</comment>
<dbReference type="Proteomes" id="UP000663870">
    <property type="component" value="Unassembled WGS sequence"/>
</dbReference>
<accession>A0A814UC35</accession>
<feature type="transmembrane region" description="Helical" evidence="8">
    <location>
        <begin position="167"/>
        <end position="195"/>
    </location>
</feature>
<keyword evidence="7" id="KW-0807">Transducer</keyword>
<proteinExistence type="predicted"/>
<keyword evidence="12" id="KW-1185">Reference proteome</keyword>
<comment type="caution">
    <text evidence="11">The sequence shown here is derived from an EMBL/GenBank/DDBJ whole genome shotgun (WGS) entry which is preliminary data.</text>
</comment>
<evidence type="ECO:0000256" key="7">
    <source>
        <dbReference type="ARBA" id="ARBA00023224"/>
    </source>
</evidence>
<dbReference type="EMBL" id="CAJNOH010000420">
    <property type="protein sequence ID" value="CAF1034431.1"/>
    <property type="molecule type" value="Genomic_DNA"/>
</dbReference>
<feature type="transmembrane region" description="Helical" evidence="8">
    <location>
        <begin position="256"/>
        <end position="280"/>
    </location>
</feature>
<evidence type="ECO:0000256" key="4">
    <source>
        <dbReference type="ARBA" id="ARBA00023040"/>
    </source>
</evidence>